<sequence>MAAVCERKHNGEPRERQVSEINRTDAAVKGWLLPAPTLALPFIPMGQISPQERRYSVNHSAKRSTNFAIHSYGTNFATRTTIFREPFGETFHKVIAIRSGTICTLW</sequence>
<name>A0AAD1S0S5_PELCU</name>
<feature type="compositionally biased region" description="Basic and acidic residues" evidence="1">
    <location>
        <begin position="1"/>
        <end position="18"/>
    </location>
</feature>
<evidence type="ECO:0000256" key="1">
    <source>
        <dbReference type="SAM" id="MobiDB-lite"/>
    </source>
</evidence>
<dbReference type="Proteomes" id="UP001295444">
    <property type="component" value="Chromosome 04"/>
</dbReference>
<reference evidence="2" key="1">
    <citation type="submission" date="2022-03" db="EMBL/GenBank/DDBJ databases">
        <authorList>
            <person name="Alioto T."/>
            <person name="Alioto T."/>
            <person name="Gomez Garrido J."/>
        </authorList>
    </citation>
    <scope>NUCLEOTIDE SEQUENCE</scope>
</reference>
<feature type="region of interest" description="Disordered" evidence="1">
    <location>
        <begin position="1"/>
        <end position="20"/>
    </location>
</feature>
<proteinExistence type="predicted"/>
<keyword evidence="3" id="KW-1185">Reference proteome</keyword>
<organism evidence="2 3">
    <name type="scientific">Pelobates cultripes</name>
    <name type="common">Western spadefoot toad</name>
    <dbReference type="NCBI Taxonomy" id="61616"/>
    <lineage>
        <taxon>Eukaryota</taxon>
        <taxon>Metazoa</taxon>
        <taxon>Chordata</taxon>
        <taxon>Craniata</taxon>
        <taxon>Vertebrata</taxon>
        <taxon>Euteleostomi</taxon>
        <taxon>Amphibia</taxon>
        <taxon>Batrachia</taxon>
        <taxon>Anura</taxon>
        <taxon>Pelobatoidea</taxon>
        <taxon>Pelobatidae</taxon>
        <taxon>Pelobates</taxon>
    </lineage>
</organism>
<accession>A0AAD1S0S5</accession>
<dbReference type="AlphaFoldDB" id="A0AAD1S0S5"/>
<evidence type="ECO:0000313" key="2">
    <source>
        <dbReference type="EMBL" id="CAH2282772.1"/>
    </source>
</evidence>
<protein>
    <submittedName>
        <fullName evidence="2">Uncharacterized protein</fullName>
    </submittedName>
</protein>
<dbReference type="EMBL" id="OW240915">
    <property type="protein sequence ID" value="CAH2282772.1"/>
    <property type="molecule type" value="Genomic_DNA"/>
</dbReference>
<gene>
    <name evidence="2" type="ORF">PECUL_23A026011</name>
</gene>
<evidence type="ECO:0000313" key="3">
    <source>
        <dbReference type="Proteomes" id="UP001295444"/>
    </source>
</evidence>